<gene>
    <name evidence="1" type="ORF">TPR58_04210</name>
</gene>
<evidence type="ECO:0008006" key="3">
    <source>
        <dbReference type="Google" id="ProtNLM"/>
    </source>
</evidence>
<dbReference type="EMBL" id="JBDIZK010000002">
    <property type="protein sequence ID" value="MEN3746360.1"/>
    <property type="molecule type" value="Genomic_DNA"/>
</dbReference>
<evidence type="ECO:0000313" key="2">
    <source>
        <dbReference type="Proteomes" id="UP001427805"/>
    </source>
</evidence>
<reference evidence="1 2" key="1">
    <citation type="submission" date="2024-05" db="EMBL/GenBank/DDBJ databases">
        <title>Sphingomonas sp. HF-S3 16S ribosomal RNA gene Genome sequencing and assembly.</title>
        <authorList>
            <person name="Lee H."/>
        </authorList>
    </citation>
    <scope>NUCLEOTIDE SEQUENCE [LARGE SCALE GENOMIC DNA]</scope>
    <source>
        <strain evidence="1 2">HF-S3</strain>
    </source>
</reference>
<organism evidence="1 2">
    <name type="scientific">Sphingomonas rustica</name>
    <dbReference type="NCBI Taxonomy" id="3103142"/>
    <lineage>
        <taxon>Bacteria</taxon>
        <taxon>Pseudomonadati</taxon>
        <taxon>Pseudomonadota</taxon>
        <taxon>Alphaproteobacteria</taxon>
        <taxon>Sphingomonadales</taxon>
        <taxon>Sphingomonadaceae</taxon>
        <taxon>Sphingomonas</taxon>
    </lineage>
</organism>
<dbReference type="RefSeq" id="WP_346245364.1">
    <property type="nucleotide sequence ID" value="NZ_JBDIZK010000002.1"/>
</dbReference>
<dbReference type="Proteomes" id="UP001427805">
    <property type="component" value="Unassembled WGS sequence"/>
</dbReference>
<name>A0ABV0B454_9SPHN</name>
<evidence type="ECO:0000313" key="1">
    <source>
        <dbReference type="EMBL" id="MEN3746360.1"/>
    </source>
</evidence>
<comment type="caution">
    <text evidence="1">The sequence shown here is derived from an EMBL/GenBank/DDBJ whole genome shotgun (WGS) entry which is preliminary data.</text>
</comment>
<sequence length="174" mass="19197">MEPAQLEHLRDLATASGLVSDPQIGDGIVYGRSRLPATGDEFTLNLDPEDEDGFTDPATLMASAARFLAMDAAAWRAIIDAIAREVEEAVGDVEVIEKTDLRDDLDIRSVVIFAEVTLLSFAADRQFPDSWIRAQLAEDYEVEDIAVDKRDEVETVAFDTLDELLDHISADNSR</sequence>
<keyword evidence="2" id="KW-1185">Reference proteome</keyword>
<protein>
    <recommendedName>
        <fullName evidence="3">Cytochrome C5</fullName>
    </recommendedName>
</protein>
<accession>A0ABV0B454</accession>
<proteinExistence type="predicted"/>